<dbReference type="PANTHER" id="PTHR34351:SF1">
    <property type="entry name" value="SLR1927 PROTEIN"/>
    <property type="match status" value="1"/>
</dbReference>
<sequence>MTAAPEPHRSPLRRGRELAAAARPVVGAVQPVLGTVSPLGWTVLALGVAGWIVGWLLGWAEIVVVALACLSTVVLCALLTIGRTRLSVRLELTPRRVVAGSPAAGRLVVSNSSRARLLPLLLELPIGVSRAQFPLRRLRMGEVQEELFSLATTRRGVVPVGPATTVRGDPFGLLRRSVPWSEVIELMVHPRTVALESLGAGVLRDLEGQTTNEVSTSDLAFHTLREYEPGDDRRYVHWRSSARASALSGEDRLLVRQFLDTRRSHLCTIVDGRSAPYLDEVDFETAISVAASAVRRAYEDDVDTTVLAAQSVFNAADAGAALAMDAFSRAELGQGTALSTMARHAAQIAPGTTVAMLVTGARTEFGELRRAALHFAPEVNVVAVRVDPTEPAGITAFGSLVVLSLPQLSGLRALLLASVAA</sequence>
<evidence type="ECO:0000313" key="3">
    <source>
        <dbReference type="Proteomes" id="UP000186132"/>
    </source>
</evidence>
<evidence type="ECO:0000313" key="2">
    <source>
        <dbReference type="EMBL" id="SHG99540.1"/>
    </source>
</evidence>
<organism evidence="2 3">
    <name type="scientific">Jatrophihabitans endophyticus</name>
    <dbReference type="NCBI Taxonomy" id="1206085"/>
    <lineage>
        <taxon>Bacteria</taxon>
        <taxon>Bacillati</taxon>
        <taxon>Actinomycetota</taxon>
        <taxon>Actinomycetes</taxon>
        <taxon>Jatrophihabitantales</taxon>
        <taxon>Jatrophihabitantaceae</taxon>
        <taxon>Jatrophihabitans</taxon>
    </lineage>
</organism>
<gene>
    <name evidence="2" type="ORF">SAMN05443575_3045</name>
</gene>
<keyword evidence="3" id="KW-1185">Reference proteome</keyword>
<keyword evidence="1" id="KW-0812">Transmembrane</keyword>
<dbReference type="OrthoDB" id="9812729at2"/>
<dbReference type="RefSeq" id="WP_084181194.1">
    <property type="nucleotide sequence ID" value="NZ_FQVU01000004.1"/>
</dbReference>
<reference evidence="2 3" key="1">
    <citation type="submission" date="2016-11" db="EMBL/GenBank/DDBJ databases">
        <authorList>
            <person name="Jaros S."/>
            <person name="Januszkiewicz K."/>
            <person name="Wedrychowicz H."/>
        </authorList>
    </citation>
    <scope>NUCLEOTIDE SEQUENCE [LARGE SCALE GENOMIC DNA]</scope>
    <source>
        <strain evidence="2 3">DSM 45627</strain>
    </source>
</reference>
<protein>
    <submittedName>
        <fullName evidence="2">Uncharacterized protein</fullName>
    </submittedName>
</protein>
<name>A0A1M5PCP5_9ACTN</name>
<feature type="transmembrane region" description="Helical" evidence="1">
    <location>
        <begin position="39"/>
        <end position="56"/>
    </location>
</feature>
<dbReference type="EMBL" id="FQVU01000004">
    <property type="protein sequence ID" value="SHG99540.1"/>
    <property type="molecule type" value="Genomic_DNA"/>
</dbReference>
<keyword evidence="1" id="KW-1133">Transmembrane helix</keyword>
<accession>A0A1M5PCP5</accession>
<proteinExistence type="predicted"/>
<evidence type="ECO:0000256" key="1">
    <source>
        <dbReference type="SAM" id="Phobius"/>
    </source>
</evidence>
<dbReference type="STRING" id="1206085.SAMN05443575_3045"/>
<keyword evidence="1" id="KW-0472">Membrane</keyword>
<feature type="transmembrane region" description="Helical" evidence="1">
    <location>
        <begin position="62"/>
        <end position="81"/>
    </location>
</feature>
<dbReference type="AlphaFoldDB" id="A0A1M5PCP5"/>
<dbReference type="Proteomes" id="UP000186132">
    <property type="component" value="Unassembled WGS sequence"/>
</dbReference>
<dbReference type="PANTHER" id="PTHR34351">
    <property type="entry name" value="SLR1927 PROTEIN-RELATED"/>
    <property type="match status" value="1"/>
</dbReference>